<dbReference type="RefSeq" id="WP_275566209.1">
    <property type="nucleotide sequence ID" value="NZ_JARGYC010000008.1"/>
</dbReference>
<feature type="region of interest" description="Disordered" evidence="4">
    <location>
        <begin position="150"/>
        <end position="183"/>
    </location>
</feature>
<dbReference type="InterPro" id="IPR005659">
    <property type="entry name" value="Chemorcpt_Glu_NH3ase_CheD"/>
</dbReference>
<evidence type="ECO:0000313" key="5">
    <source>
        <dbReference type="EMBL" id="MDF0600066.1"/>
    </source>
</evidence>
<dbReference type="Proteomes" id="UP001220964">
    <property type="component" value="Unassembled WGS sequence"/>
</dbReference>
<dbReference type="PANTHER" id="PTHR35147:SF2">
    <property type="entry name" value="CHEMORECEPTOR GLUTAMINE DEAMIDASE CHED-RELATED"/>
    <property type="match status" value="1"/>
</dbReference>
<gene>
    <name evidence="3" type="primary">cheD</name>
    <name evidence="5" type="ORF">P1J78_04915</name>
</gene>
<dbReference type="Pfam" id="PF03975">
    <property type="entry name" value="CheD"/>
    <property type="match status" value="1"/>
</dbReference>
<evidence type="ECO:0000256" key="2">
    <source>
        <dbReference type="ARBA" id="ARBA00022801"/>
    </source>
</evidence>
<evidence type="ECO:0000256" key="1">
    <source>
        <dbReference type="ARBA" id="ARBA00022500"/>
    </source>
</evidence>
<comment type="similarity">
    <text evidence="3">Belongs to the CheD family.</text>
</comment>
<dbReference type="GO" id="GO:0006935">
    <property type="term" value="P:chemotaxis"/>
    <property type="evidence" value="ECO:0007669"/>
    <property type="project" value="UniProtKB-UniRule"/>
</dbReference>
<dbReference type="HAMAP" id="MF_01440">
    <property type="entry name" value="CheD"/>
    <property type="match status" value="1"/>
</dbReference>
<evidence type="ECO:0000256" key="3">
    <source>
        <dbReference type="HAMAP-Rule" id="MF_01440"/>
    </source>
</evidence>
<comment type="catalytic activity">
    <reaction evidence="3">
        <text>L-glutaminyl-[protein] + H2O = L-glutamyl-[protein] + NH4(+)</text>
        <dbReference type="Rhea" id="RHEA:16441"/>
        <dbReference type="Rhea" id="RHEA-COMP:10207"/>
        <dbReference type="Rhea" id="RHEA-COMP:10208"/>
        <dbReference type="ChEBI" id="CHEBI:15377"/>
        <dbReference type="ChEBI" id="CHEBI:28938"/>
        <dbReference type="ChEBI" id="CHEBI:29973"/>
        <dbReference type="ChEBI" id="CHEBI:30011"/>
        <dbReference type="EC" id="3.5.1.44"/>
    </reaction>
</comment>
<accession>A0AAE3NPJ0</accession>
<feature type="compositionally biased region" description="Basic and acidic residues" evidence="4">
    <location>
        <begin position="157"/>
        <end position="170"/>
    </location>
</feature>
<name>A0AAE3NPJ0_9RHOB</name>
<evidence type="ECO:0000256" key="4">
    <source>
        <dbReference type="SAM" id="MobiDB-lite"/>
    </source>
</evidence>
<protein>
    <recommendedName>
        <fullName evidence="3">Probable chemoreceptor glutamine deamidase CheD</fullName>
        <ecNumber evidence="3">3.5.1.44</ecNumber>
    </recommendedName>
</protein>
<keyword evidence="2 3" id="KW-0378">Hydrolase</keyword>
<organism evidence="5 6">
    <name type="scientific">Psychromarinibacter sediminicola</name>
    <dbReference type="NCBI Taxonomy" id="3033385"/>
    <lineage>
        <taxon>Bacteria</taxon>
        <taxon>Pseudomonadati</taxon>
        <taxon>Pseudomonadota</taxon>
        <taxon>Alphaproteobacteria</taxon>
        <taxon>Rhodobacterales</taxon>
        <taxon>Paracoccaceae</taxon>
        <taxon>Psychromarinibacter</taxon>
    </lineage>
</organism>
<keyword evidence="6" id="KW-1185">Reference proteome</keyword>
<dbReference type="AlphaFoldDB" id="A0AAE3NPJ0"/>
<dbReference type="PANTHER" id="PTHR35147">
    <property type="entry name" value="CHEMORECEPTOR GLUTAMINE DEAMIDASE CHED-RELATED"/>
    <property type="match status" value="1"/>
</dbReference>
<dbReference type="Gene3D" id="3.30.1330.200">
    <property type="match status" value="1"/>
</dbReference>
<proteinExistence type="inferred from homology"/>
<keyword evidence="1 3" id="KW-0145">Chemotaxis</keyword>
<dbReference type="PROSITE" id="PS51257">
    <property type="entry name" value="PROKAR_LIPOPROTEIN"/>
    <property type="match status" value="1"/>
</dbReference>
<dbReference type="SUPFAM" id="SSF64438">
    <property type="entry name" value="CNF1/YfiH-like putative cysteine hydrolases"/>
    <property type="match status" value="1"/>
</dbReference>
<reference evidence="5" key="1">
    <citation type="submission" date="2023-03" db="EMBL/GenBank/DDBJ databases">
        <title>Multiphase analysis and comparison of six strains from genera Psychromarinibacter, Lutimaribacter, and Maritimibacter, including a novel species: Psychromarinibacter sediminicola sp. nov.</title>
        <authorList>
            <person name="Wang Y.-H."/>
            <person name="Ye M.-Q."/>
            <person name="Du Z.-J."/>
        </authorList>
    </citation>
    <scope>NUCLEOTIDE SEQUENCE</scope>
    <source>
        <strain evidence="5">C21-152</strain>
    </source>
</reference>
<dbReference type="GO" id="GO:0050568">
    <property type="term" value="F:protein-glutamine glutaminase activity"/>
    <property type="evidence" value="ECO:0007669"/>
    <property type="project" value="UniProtKB-UniRule"/>
</dbReference>
<dbReference type="CDD" id="cd16352">
    <property type="entry name" value="CheD"/>
    <property type="match status" value="1"/>
</dbReference>
<dbReference type="InterPro" id="IPR011324">
    <property type="entry name" value="Cytotoxic_necrot_fac-like_cat"/>
</dbReference>
<dbReference type="EMBL" id="JARGYC010000008">
    <property type="protein sequence ID" value="MDF0600066.1"/>
    <property type="molecule type" value="Genomic_DNA"/>
</dbReference>
<dbReference type="EC" id="3.5.1.44" evidence="3"/>
<evidence type="ECO:0000313" key="6">
    <source>
        <dbReference type="Proteomes" id="UP001220964"/>
    </source>
</evidence>
<comment type="caution">
    <text evidence="5">The sequence shown here is derived from an EMBL/GenBank/DDBJ whole genome shotgun (WGS) entry which is preliminary data.</text>
</comment>
<sequence>MEPGAKVVTVMQGELSVSGDPTVVMSCILGSCVATCLYDPSARVGGMNHILLPGRRGEAVAHNKFGVFAMETLINELMHIGARKPKLVAKIFGGASTFDNGLAIGAANAAFVRDFLETESIPIAAESIGGRQARRVRFFPESGHAKQLLTAEAVPAEELRPQKPARDRRPAVPPGGSGEVELF</sequence>
<comment type="function">
    <text evidence="3">Probably deamidates glutamine residues to glutamate on methyl-accepting chemotaxis receptors (MCPs), playing an important role in chemotaxis.</text>
</comment>
<dbReference type="InterPro" id="IPR038592">
    <property type="entry name" value="CheD-like_sf"/>
</dbReference>